<reference evidence="2" key="1">
    <citation type="submission" date="2013-03" db="EMBL/GenBank/DDBJ databases">
        <title>The Genome Sequence of Anopheles epiroticus epiroticus2.</title>
        <authorList>
            <consortium name="The Broad Institute Genomics Platform"/>
            <person name="Neafsey D.E."/>
            <person name="Howell P."/>
            <person name="Walker B."/>
            <person name="Young S.K."/>
            <person name="Zeng Q."/>
            <person name="Gargeya S."/>
            <person name="Fitzgerald M."/>
            <person name="Haas B."/>
            <person name="Abouelleil A."/>
            <person name="Allen A.W."/>
            <person name="Alvarado L."/>
            <person name="Arachchi H.M."/>
            <person name="Berlin A.M."/>
            <person name="Chapman S.B."/>
            <person name="Gainer-Dewar J."/>
            <person name="Goldberg J."/>
            <person name="Griggs A."/>
            <person name="Gujja S."/>
            <person name="Hansen M."/>
            <person name="Howarth C."/>
            <person name="Imamovic A."/>
            <person name="Ireland A."/>
            <person name="Larimer J."/>
            <person name="McCowan C."/>
            <person name="Murphy C."/>
            <person name="Pearson M."/>
            <person name="Poon T.W."/>
            <person name="Priest M."/>
            <person name="Roberts A."/>
            <person name="Saif S."/>
            <person name="Shea T."/>
            <person name="Sisk P."/>
            <person name="Sykes S."/>
            <person name="Wortman J."/>
            <person name="Nusbaum C."/>
            <person name="Birren B."/>
        </authorList>
    </citation>
    <scope>NUCLEOTIDE SEQUENCE [LARGE SCALE GENOMIC DNA]</scope>
    <source>
        <strain evidence="2">Epiroticus2</strain>
    </source>
</reference>
<reference evidence="1" key="2">
    <citation type="submission" date="2020-05" db="UniProtKB">
        <authorList>
            <consortium name="EnsemblMetazoa"/>
        </authorList>
    </citation>
    <scope>IDENTIFICATION</scope>
    <source>
        <strain evidence="1">Epiroticus2</strain>
    </source>
</reference>
<proteinExistence type="predicted"/>
<keyword evidence="2" id="KW-1185">Reference proteome</keyword>
<dbReference type="EnsemblMetazoa" id="AEPI011592-RA">
    <property type="protein sequence ID" value="AEPI011592-PA"/>
    <property type="gene ID" value="AEPI011592"/>
</dbReference>
<dbReference type="AlphaFoldDB" id="A0A182PXA5"/>
<organism evidence="1 2">
    <name type="scientific">Anopheles epiroticus</name>
    <dbReference type="NCBI Taxonomy" id="199890"/>
    <lineage>
        <taxon>Eukaryota</taxon>
        <taxon>Metazoa</taxon>
        <taxon>Ecdysozoa</taxon>
        <taxon>Arthropoda</taxon>
        <taxon>Hexapoda</taxon>
        <taxon>Insecta</taxon>
        <taxon>Pterygota</taxon>
        <taxon>Neoptera</taxon>
        <taxon>Endopterygota</taxon>
        <taxon>Diptera</taxon>
        <taxon>Nematocera</taxon>
        <taxon>Culicoidea</taxon>
        <taxon>Culicidae</taxon>
        <taxon>Anophelinae</taxon>
        <taxon>Anopheles</taxon>
    </lineage>
</organism>
<dbReference type="VEuPathDB" id="VectorBase:AEPI011592"/>
<name>A0A182PXA5_9DIPT</name>
<evidence type="ECO:0000313" key="2">
    <source>
        <dbReference type="Proteomes" id="UP000075885"/>
    </source>
</evidence>
<protein>
    <submittedName>
        <fullName evidence="1">Uncharacterized protein</fullName>
    </submittedName>
</protein>
<evidence type="ECO:0000313" key="1">
    <source>
        <dbReference type="EnsemblMetazoa" id="AEPI011592-PA"/>
    </source>
</evidence>
<sequence length="238" mass="26740">MFIHTRRLLQVSAAIVAQSSRALTLEELKEELISTLSTPPTVEAVLRQLRSCRLSSKETALRYALDMQRIASRAPIPESELISIILDGLGSPTHTVEMQFLANTVNELKPLLRKFETFHPRHVPRPIFLMFLTNRNEIRCQPELQLFGVWSLPKRLHPLGPTPRGLLHLFPTGTPLPQLPESCRERYPPRGNSSCCVQEVSVSFLKCGNPISIAKRIQALFDTGSAVIFVNESLVPDE</sequence>
<dbReference type="Proteomes" id="UP000075885">
    <property type="component" value="Unassembled WGS sequence"/>
</dbReference>
<dbReference type="STRING" id="199890.A0A182PXA5"/>
<accession>A0A182PXA5</accession>